<name>A0A6I2LAQ3_9BURK</name>
<keyword evidence="2" id="KW-0732">Signal</keyword>
<dbReference type="InterPro" id="IPR001375">
    <property type="entry name" value="Peptidase_S9_cat"/>
</dbReference>
<feature type="domain" description="Peptidase S9 prolyl oligopeptidase catalytic" evidence="3">
    <location>
        <begin position="412"/>
        <end position="623"/>
    </location>
</feature>
<dbReference type="EMBL" id="WKJK01000024">
    <property type="protein sequence ID" value="MRW94207.1"/>
    <property type="molecule type" value="Genomic_DNA"/>
</dbReference>
<dbReference type="Pfam" id="PF00326">
    <property type="entry name" value="Peptidase_S9"/>
    <property type="match status" value="1"/>
</dbReference>
<reference evidence="4 5" key="1">
    <citation type="submission" date="2019-11" db="EMBL/GenBank/DDBJ databases">
        <title>Novel species isolated from a subtropical stream in China.</title>
        <authorList>
            <person name="Lu H."/>
        </authorList>
    </citation>
    <scope>NUCLEOTIDE SEQUENCE [LARGE SCALE GENOMIC DNA]</scope>
    <source>
        <strain evidence="4 5">FT80W</strain>
    </source>
</reference>
<feature type="chain" id="PRO_5026176319" evidence="2">
    <location>
        <begin position="20"/>
        <end position="629"/>
    </location>
</feature>
<dbReference type="PANTHER" id="PTHR42776">
    <property type="entry name" value="SERINE PEPTIDASE S9 FAMILY MEMBER"/>
    <property type="match status" value="1"/>
</dbReference>
<dbReference type="SUPFAM" id="SSF53474">
    <property type="entry name" value="alpha/beta-Hydrolases"/>
    <property type="match status" value="1"/>
</dbReference>
<dbReference type="Gene3D" id="3.40.50.1820">
    <property type="entry name" value="alpha/beta hydrolase"/>
    <property type="match status" value="1"/>
</dbReference>
<evidence type="ECO:0000256" key="2">
    <source>
        <dbReference type="SAM" id="SignalP"/>
    </source>
</evidence>
<dbReference type="GO" id="GO:0006508">
    <property type="term" value="P:proteolysis"/>
    <property type="evidence" value="ECO:0007669"/>
    <property type="project" value="InterPro"/>
</dbReference>
<sequence>MRFAFCAGVLAAVCALAGAAPLTIEQAANREGAGQAVLSPDGKHIAIIFSDGISDELQVYDTETGTSKVLRSAYVKQSDGWRYIQTPWNVIWASNDLLAVDYSFGAVSMDLNGKEIASLGQYVVRRAELDDPDSPWVLICADSWRGVYARVNARTGERRRLDRPGGGKAIKLAFDRHGVLRAATLLNSETWRDMSTVSNWYLPEPGAEWQKLAQFSVVDDYWMPAYVPDQPHTLAITSRMGRDAYAFFAYDTQAGRVGDMLAGSDTQDILSVGGIEQQSYERVTTGGLQVQSVWFDPVWAGVQQVVDAALPKRINRLSGNPRGKVLVYSYSDIEPGTWYLLDMKQSAMRPLLQHRVAAAKASMRPMEMMQYAAADGLSIPAFLTRPADGATKAPLVVLIHGGPTERDYWGWNEEVQLLAARGYAVFQPQFRGSSGFGKRFEQAGYGQWGLAMQDDITAGVRHLISEGIADPARICIVGASYGGYAAMWGLVKTPELYQCGVSFAGVADIEYMFQDDSDRTDDKVTREMMLSRIGDARTRSVSFDQVSPLKHAERIRAPVLLMHGEDDQRVPLSHGKKMRQALERNGKQVQWLSFEEEGHGLAREENRVLYYRTLLAFLDKYIGDLTLSH</sequence>
<protein>
    <submittedName>
        <fullName evidence="4">Prolyl oligopeptidase family serine peptidase</fullName>
    </submittedName>
</protein>
<dbReference type="InterPro" id="IPR029058">
    <property type="entry name" value="AB_hydrolase_fold"/>
</dbReference>
<accession>A0A6I2LAQ3</accession>
<organism evidence="4 5">
    <name type="scientific">Duganella guangzhouensis</name>
    <dbReference type="NCBI Taxonomy" id="2666084"/>
    <lineage>
        <taxon>Bacteria</taxon>
        <taxon>Pseudomonadati</taxon>
        <taxon>Pseudomonadota</taxon>
        <taxon>Betaproteobacteria</taxon>
        <taxon>Burkholderiales</taxon>
        <taxon>Oxalobacteraceae</taxon>
        <taxon>Telluria group</taxon>
        <taxon>Duganella</taxon>
    </lineage>
</organism>
<evidence type="ECO:0000259" key="3">
    <source>
        <dbReference type="Pfam" id="PF00326"/>
    </source>
</evidence>
<evidence type="ECO:0000313" key="4">
    <source>
        <dbReference type="EMBL" id="MRW94207.1"/>
    </source>
</evidence>
<gene>
    <name evidence="4" type="ORF">GJ699_29960</name>
</gene>
<keyword evidence="5" id="KW-1185">Reference proteome</keyword>
<dbReference type="PANTHER" id="PTHR42776:SF27">
    <property type="entry name" value="DIPEPTIDYL PEPTIDASE FAMILY MEMBER 6"/>
    <property type="match status" value="1"/>
</dbReference>
<dbReference type="SUPFAM" id="SSF82171">
    <property type="entry name" value="DPP6 N-terminal domain-like"/>
    <property type="match status" value="1"/>
</dbReference>
<dbReference type="AlphaFoldDB" id="A0A6I2LAQ3"/>
<dbReference type="GO" id="GO:0004252">
    <property type="term" value="F:serine-type endopeptidase activity"/>
    <property type="evidence" value="ECO:0007669"/>
    <property type="project" value="TreeGrafter"/>
</dbReference>
<keyword evidence="1" id="KW-0378">Hydrolase</keyword>
<comment type="caution">
    <text evidence="4">The sequence shown here is derived from an EMBL/GenBank/DDBJ whole genome shotgun (WGS) entry which is preliminary data.</text>
</comment>
<evidence type="ECO:0000256" key="1">
    <source>
        <dbReference type="ARBA" id="ARBA00022801"/>
    </source>
</evidence>
<dbReference type="Proteomes" id="UP000433309">
    <property type="component" value="Unassembled WGS sequence"/>
</dbReference>
<evidence type="ECO:0000313" key="5">
    <source>
        <dbReference type="Proteomes" id="UP000433309"/>
    </source>
</evidence>
<proteinExistence type="predicted"/>
<feature type="signal peptide" evidence="2">
    <location>
        <begin position="1"/>
        <end position="19"/>
    </location>
</feature>